<accession>A0A7V2SVP7</accession>
<protein>
    <submittedName>
        <fullName evidence="2">HDOD domain-containing protein</fullName>
    </submittedName>
</protein>
<dbReference type="InterPro" id="IPR052340">
    <property type="entry name" value="RNase_Y/CdgJ"/>
</dbReference>
<evidence type="ECO:0000259" key="1">
    <source>
        <dbReference type="PROSITE" id="PS51833"/>
    </source>
</evidence>
<evidence type="ECO:0000313" key="2">
    <source>
        <dbReference type="EMBL" id="HFC46807.1"/>
    </source>
</evidence>
<dbReference type="PANTHER" id="PTHR33525:SF4">
    <property type="entry name" value="CYCLIC DI-GMP PHOSPHODIESTERASE CDGJ"/>
    <property type="match status" value="1"/>
</dbReference>
<dbReference type="EMBL" id="DRND01000228">
    <property type="protein sequence ID" value="HFC46807.1"/>
    <property type="molecule type" value="Genomic_DNA"/>
</dbReference>
<gene>
    <name evidence="2" type="ORF">ENJ63_02880</name>
</gene>
<reference evidence="2" key="1">
    <citation type="journal article" date="2020" name="mSystems">
        <title>Genome- and Community-Level Interaction Insights into Carbon Utilization and Element Cycling Functions of Hydrothermarchaeota in Hydrothermal Sediment.</title>
        <authorList>
            <person name="Zhou Z."/>
            <person name="Liu Y."/>
            <person name="Xu W."/>
            <person name="Pan J."/>
            <person name="Luo Z.H."/>
            <person name="Li M."/>
        </authorList>
    </citation>
    <scope>NUCLEOTIDE SEQUENCE [LARGE SCALE GENOMIC DNA]</scope>
    <source>
        <strain evidence="2">HyVt-503</strain>
    </source>
</reference>
<organism evidence="2">
    <name type="scientific">Dissulfuribacter thermophilus</name>
    <dbReference type="NCBI Taxonomy" id="1156395"/>
    <lineage>
        <taxon>Bacteria</taxon>
        <taxon>Pseudomonadati</taxon>
        <taxon>Thermodesulfobacteriota</taxon>
        <taxon>Dissulfuribacteria</taxon>
        <taxon>Dissulfuribacterales</taxon>
        <taxon>Dissulfuribacteraceae</taxon>
        <taxon>Dissulfuribacter</taxon>
    </lineage>
</organism>
<name>A0A7V2SVP7_9BACT</name>
<dbReference type="Proteomes" id="UP000885797">
    <property type="component" value="Unassembled WGS sequence"/>
</dbReference>
<dbReference type="AlphaFoldDB" id="A0A7V2SVP7"/>
<comment type="caution">
    <text evidence="2">The sequence shown here is derived from an EMBL/GenBank/DDBJ whole genome shotgun (WGS) entry which is preliminary data.</text>
</comment>
<dbReference type="PANTHER" id="PTHR33525">
    <property type="match status" value="1"/>
</dbReference>
<dbReference type="PROSITE" id="PS51833">
    <property type="entry name" value="HDOD"/>
    <property type="match status" value="1"/>
</dbReference>
<dbReference type="InterPro" id="IPR013976">
    <property type="entry name" value="HDOD"/>
</dbReference>
<feature type="domain" description="HDOD" evidence="1">
    <location>
        <begin position="25"/>
        <end position="81"/>
    </location>
</feature>
<dbReference type="Pfam" id="PF08668">
    <property type="entry name" value="HDOD"/>
    <property type="match status" value="1"/>
</dbReference>
<sequence>MFKFFQRRKKDPKKALKELLNGFELPSFTQTVMNALKKLRDPDVSLSEVAKEIEKDPGMHVMVLKCVNSAAFGLRKKVSNV</sequence>
<feature type="non-terminal residue" evidence="2">
    <location>
        <position position="81"/>
    </location>
</feature>
<proteinExistence type="predicted"/>
<dbReference type="Gene3D" id="1.10.3210.10">
    <property type="entry name" value="Hypothetical protein af1432"/>
    <property type="match status" value="1"/>
</dbReference>
<dbReference type="SUPFAM" id="SSF109604">
    <property type="entry name" value="HD-domain/PDEase-like"/>
    <property type="match status" value="1"/>
</dbReference>